<evidence type="ECO:0000313" key="4">
    <source>
        <dbReference type="WBParaSite" id="TTAC_0000777401-mRNA-1"/>
    </source>
</evidence>
<feature type="compositionally biased region" description="Polar residues" evidence="1">
    <location>
        <begin position="130"/>
        <end position="144"/>
    </location>
</feature>
<organism evidence="4">
    <name type="scientific">Hydatigena taeniaeformis</name>
    <name type="common">Feline tapeworm</name>
    <name type="synonym">Taenia taeniaeformis</name>
    <dbReference type="NCBI Taxonomy" id="6205"/>
    <lineage>
        <taxon>Eukaryota</taxon>
        <taxon>Metazoa</taxon>
        <taxon>Spiralia</taxon>
        <taxon>Lophotrochozoa</taxon>
        <taxon>Platyhelminthes</taxon>
        <taxon>Cestoda</taxon>
        <taxon>Eucestoda</taxon>
        <taxon>Cyclophyllidea</taxon>
        <taxon>Taeniidae</taxon>
        <taxon>Hydatigera</taxon>
    </lineage>
</organism>
<keyword evidence="3" id="KW-1185">Reference proteome</keyword>
<reference evidence="2 3" key="2">
    <citation type="submission" date="2018-11" db="EMBL/GenBank/DDBJ databases">
        <authorList>
            <consortium name="Pathogen Informatics"/>
        </authorList>
    </citation>
    <scope>NUCLEOTIDE SEQUENCE [LARGE SCALE GENOMIC DNA]</scope>
</reference>
<dbReference type="EMBL" id="UYWX01020401">
    <property type="protein sequence ID" value="VDM32209.1"/>
    <property type="molecule type" value="Genomic_DNA"/>
</dbReference>
<protein>
    <submittedName>
        <fullName evidence="4">Prothymosin alpha-like</fullName>
    </submittedName>
</protein>
<sequence length="144" mass="15895">MNVQIDMGNAHFLPSHLSITAAIIVIPIVTHDDDTEELSEEELAKRREFERKRKEVATPEGLDIKAVLGHRISIPSGDGDDDEDEDEDESEEEEEEEAEVGAEEAEEWKDDGRVRDTQKLETGDGVAGNATHSSPKCTPSAQKV</sequence>
<proteinExistence type="predicted"/>
<name>A0A0R3X370_HYDTA</name>
<dbReference type="WBParaSite" id="TTAC_0000777401-mRNA-1">
    <property type="protein sequence ID" value="TTAC_0000777401-mRNA-1"/>
    <property type="gene ID" value="TTAC_0000777401"/>
</dbReference>
<dbReference type="Proteomes" id="UP000274429">
    <property type="component" value="Unassembled WGS sequence"/>
</dbReference>
<dbReference type="AlphaFoldDB" id="A0A0R3X370"/>
<feature type="compositionally biased region" description="Acidic residues" evidence="1">
    <location>
        <begin position="78"/>
        <end position="109"/>
    </location>
</feature>
<reference evidence="4" key="1">
    <citation type="submission" date="2017-02" db="UniProtKB">
        <authorList>
            <consortium name="WormBaseParasite"/>
        </authorList>
    </citation>
    <scope>IDENTIFICATION</scope>
</reference>
<gene>
    <name evidence="2" type="ORF">TTAC_LOCUS7759</name>
</gene>
<feature type="region of interest" description="Disordered" evidence="1">
    <location>
        <begin position="67"/>
        <end position="144"/>
    </location>
</feature>
<dbReference type="OrthoDB" id="6288047at2759"/>
<accession>A0A0R3X370</accession>
<evidence type="ECO:0000313" key="3">
    <source>
        <dbReference type="Proteomes" id="UP000274429"/>
    </source>
</evidence>
<evidence type="ECO:0000256" key="1">
    <source>
        <dbReference type="SAM" id="MobiDB-lite"/>
    </source>
</evidence>
<evidence type="ECO:0000313" key="2">
    <source>
        <dbReference type="EMBL" id="VDM32209.1"/>
    </source>
</evidence>
<feature type="compositionally biased region" description="Basic and acidic residues" evidence="1">
    <location>
        <begin position="110"/>
        <end position="122"/>
    </location>
</feature>